<comment type="caution">
    <text evidence="3">The sequence shown here is derived from an EMBL/GenBank/DDBJ whole genome shotgun (WGS) entry which is preliminary data.</text>
</comment>
<dbReference type="InterPro" id="IPR036908">
    <property type="entry name" value="RlpA-like_sf"/>
</dbReference>
<keyword evidence="4" id="KW-1185">Reference proteome</keyword>
<dbReference type="EMBL" id="NFEZ01000003">
    <property type="protein sequence ID" value="PLT47196.1"/>
    <property type="molecule type" value="Genomic_DNA"/>
</dbReference>
<dbReference type="Gene3D" id="2.40.40.10">
    <property type="entry name" value="RlpA-like domain"/>
    <property type="match status" value="1"/>
</dbReference>
<dbReference type="GO" id="GO:0019867">
    <property type="term" value="C:outer membrane"/>
    <property type="evidence" value="ECO:0007669"/>
    <property type="project" value="InterPro"/>
</dbReference>
<proteinExistence type="predicted"/>
<dbReference type="PANTHER" id="PTHR39160:SF4">
    <property type="entry name" value="RESUSCITATION-PROMOTING FACTOR RPFB"/>
    <property type="match status" value="1"/>
</dbReference>
<keyword evidence="1" id="KW-0732">Signal</keyword>
<dbReference type="GO" id="GO:0004553">
    <property type="term" value="F:hydrolase activity, hydrolyzing O-glycosyl compounds"/>
    <property type="evidence" value="ECO:0007669"/>
    <property type="project" value="InterPro"/>
</dbReference>
<dbReference type="InterPro" id="IPR010611">
    <property type="entry name" value="3D_dom"/>
</dbReference>
<evidence type="ECO:0000256" key="1">
    <source>
        <dbReference type="ARBA" id="ARBA00022729"/>
    </source>
</evidence>
<dbReference type="InterPro" id="IPR051933">
    <property type="entry name" value="Resuscitation_pf_RpfB"/>
</dbReference>
<dbReference type="AlphaFoldDB" id="A0A2N5NA07"/>
<evidence type="ECO:0000259" key="2">
    <source>
        <dbReference type="Pfam" id="PF06725"/>
    </source>
</evidence>
<reference evidence="3 4" key="1">
    <citation type="submission" date="2017-05" db="EMBL/GenBank/DDBJ databases">
        <title>Functional genome analysis of Paenibacillus pasadenensis strain R16: insights on endophytic life style and antifungal activity.</title>
        <authorList>
            <person name="Passera A."/>
            <person name="Marcolungo L."/>
            <person name="Casati P."/>
            <person name="Brasca M."/>
            <person name="Quaglino F."/>
            <person name="Delledonne M."/>
        </authorList>
    </citation>
    <scope>NUCLEOTIDE SEQUENCE [LARGE SCALE GENOMIC DNA]</scope>
    <source>
        <strain evidence="3 4">R16</strain>
    </source>
</reference>
<evidence type="ECO:0000313" key="3">
    <source>
        <dbReference type="EMBL" id="PLT47196.1"/>
    </source>
</evidence>
<sequence length="280" mass="29751">MPKGYRKQPSANPRFAWTFVHPLLLVLVAALCLAAGRIVVVADEAKQAAEPAAAAGAKREEPRETSRIRLAAAPAKPLRETAGLVALNARAAVRDGAQGQPGIARLQRVIRARESAAARPAIPQRRHAADKLASAALASRAVPAALKSISVLATGYTAGIESTGKKPGHPLYGITRSGVKVRRGEVSTIAADTKVMPIGTIVYVPGYGYGVVADTGSKIKGRRIDLYFDTTKQVYKEWGKKQVTVQVLKYGSGKLDQSTLNRLNQAMKAGKGLLLDEQKS</sequence>
<gene>
    <name evidence="3" type="ORF">B8V81_1420</name>
</gene>
<name>A0A2N5NA07_9BACL</name>
<dbReference type="CDD" id="cd22786">
    <property type="entry name" value="DPBB_YuiC-like"/>
    <property type="match status" value="1"/>
</dbReference>
<accession>A0A2N5NA07</accession>
<dbReference type="GO" id="GO:0009254">
    <property type="term" value="P:peptidoglycan turnover"/>
    <property type="evidence" value="ECO:0007669"/>
    <property type="project" value="InterPro"/>
</dbReference>
<evidence type="ECO:0000313" key="4">
    <source>
        <dbReference type="Proteomes" id="UP000234789"/>
    </source>
</evidence>
<dbReference type="Pfam" id="PF06725">
    <property type="entry name" value="3D"/>
    <property type="match status" value="1"/>
</dbReference>
<dbReference type="Proteomes" id="UP000234789">
    <property type="component" value="Unassembled WGS sequence"/>
</dbReference>
<dbReference type="RefSeq" id="WP_101808031.1">
    <property type="nucleotide sequence ID" value="NZ_NFEZ01000003.1"/>
</dbReference>
<protein>
    <recommendedName>
        <fullName evidence="2">3D domain-containing protein</fullName>
    </recommendedName>
</protein>
<feature type="domain" description="3D" evidence="2">
    <location>
        <begin position="187"/>
        <end position="249"/>
    </location>
</feature>
<dbReference type="PANTHER" id="PTHR39160">
    <property type="entry name" value="CELL WALL-BINDING PROTEIN YOCH"/>
    <property type="match status" value="1"/>
</dbReference>
<organism evidence="3 4">
    <name type="scientific">Paenibacillus pasadenensis</name>
    <dbReference type="NCBI Taxonomy" id="217090"/>
    <lineage>
        <taxon>Bacteria</taxon>
        <taxon>Bacillati</taxon>
        <taxon>Bacillota</taxon>
        <taxon>Bacilli</taxon>
        <taxon>Bacillales</taxon>
        <taxon>Paenibacillaceae</taxon>
        <taxon>Paenibacillus</taxon>
    </lineage>
</organism>
<dbReference type="SUPFAM" id="SSF50685">
    <property type="entry name" value="Barwin-like endoglucanases"/>
    <property type="match status" value="1"/>
</dbReference>